<comment type="similarity">
    <text evidence="5">Belongs to the queuine tRNA-ribosyltransferase family. QTRT2 subfamily.</text>
</comment>
<dbReference type="GO" id="GO:0006400">
    <property type="term" value="P:tRNA modification"/>
    <property type="evidence" value="ECO:0007669"/>
    <property type="project" value="InterPro"/>
</dbReference>
<dbReference type="GO" id="GO:0046872">
    <property type="term" value="F:metal ion binding"/>
    <property type="evidence" value="ECO:0007669"/>
    <property type="project" value="UniProtKB-KW"/>
</dbReference>
<dbReference type="InterPro" id="IPR002616">
    <property type="entry name" value="tRNA_ribo_trans-like"/>
</dbReference>
<evidence type="ECO:0000256" key="4">
    <source>
        <dbReference type="ARBA" id="ARBA00022833"/>
    </source>
</evidence>
<organism evidence="7 8">
    <name type="scientific">Rhizophagus irregularis (strain DAOM 197198w)</name>
    <name type="common">Glomus intraradices</name>
    <dbReference type="NCBI Taxonomy" id="1432141"/>
    <lineage>
        <taxon>Eukaryota</taxon>
        <taxon>Fungi</taxon>
        <taxon>Fungi incertae sedis</taxon>
        <taxon>Mucoromycota</taxon>
        <taxon>Glomeromycotina</taxon>
        <taxon>Glomeromycetes</taxon>
        <taxon>Glomerales</taxon>
        <taxon>Glomeraceae</taxon>
        <taxon>Rhizophagus</taxon>
    </lineage>
</organism>
<evidence type="ECO:0000313" key="8">
    <source>
        <dbReference type="Proteomes" id="UP000022910"/>
    </source>
</evidence>
<proteinExistence type="inferred from homology"/>
<dbReference type="HOGENOM" id="CLU_037350_0_0_1"/>
<dbReference type="PANTHER" id="PTHR46064">
    <property type="entry name" value="QUEUINE TRNA-RIBOSYLTRANSFERASE ACCESSORY SUBUNIT 2"/>
    <property type="match status" value="1"/>
</dbReference>
<comment type="caution">
    <text evidence="7">The sequence shown here is derived from an EMBL/GenBank/DDBJ whole genome shotgun (WGS) entry which is preliminary data.</text>
</comment>
<comment type="subcellular location">
    <subcellularLocation>
        <location evidence="5">Cytoplasm</location>
    </subcellularLocation>
</comment>
<dbReference type="NCBIfam" id="TIGR00449">
    <property type="entry name" value="tgt_general"/>
    <property type="match status" value="1"/>
</dbReference>
<dbReference type="OMA" id="MAGSRMK"/>
<evidence type="ECO:0000256" key="5">
    <source>
        <dbReference type="HAMAP-Rule" id="MF_03043"/>
    </source>
</evidence>
<gene>
    <name evidence="7" type="ORF">RirG_037740</name>
</gene>
<dbReference type="InterPro" id="IPR050852">
    <property type="entry name" value="Queuine_tRNA-ribosyltrfase"/>
</dbReference>
<dbReference type="STRING" id="1432141.A0A015N9P1"/>
<feature type="binding site" evidence="5">
    <location>
        <position position="349"/>
    </location>
    <ligand>
        <name>Zn(2+)</name>
        <dbReference type="ChEBI" id="CHEBI:29105"/>
    </ligand>
</feature>
<dbReference type="InterPro" id="IPR036511">
    <property type="entry name" value="TGT-like_sf"/>
</dbReference>
<evidence type="ECO:0000259" key="6">
    <source>
        <dbReference type="Pfam" id="PF01702"/>
    </source>
</evidence>
<keyword evidence="3 5" id="KW-0479">Metal-binding</keyword>
<comment type="function">
    <text evidence="5">Non-catalytic subunit of the queuine tRNA-ribosyltransferase (TGT) that catalyzes the base-exchange of a guanine (G) residue with queuine (Q) at position 34 (anticodon wobble position) in tRNAs with GU(N) anticodons (tRNA-Asp, -Asn, -His and -Tyr), resulting in the hypermodified nucleoside queuosine (7-(((4,5-cis-dihydroxy-2-cyclopenten-1-yl)amino)methyl)-7-deazaguanosine).</text>
</comment>
<dbReference type="InterPro" id="IPR028592">
    <property type="entry name" value="QTRTD1"/>
</dbReference>
<evidence type="ECO:0000313" key="7">
    <source>
        <dbReference type="EMBL" id="EXX75918.1"/>
    </source>
</evidence>
<keyword evidence="4 5" id="KW-0862">Zinc</keyword>
<keyword evidence="1 5" id="KW-0963">Cytoplasm</keyword>
<comment type="cofactor">
    <cofactor evidence="5">
        <name>Zn(2+)</name>
        <dbReference type="ChEBI" id="CHEBI:29105"/>
    </cofactor>
    <text evidence="5">Binds 1 zinc ion per subunit.</text>
</comment>
<evidence type="ECO:0000256" key="3">
    <source>
        <dbReference type="ARBA" id="ARBA00022723"/>
    </source>
</evidence>
<protein>
    <recommendedName>
        <fullName evidence="5">Queuine tRNA-ribosyltransferase accessory subunit 2</fullName>
    </recommendedName>
    <alternativeName>
        <fullName evidence="5">Queuine tRNA-ribosyltransferase domain-containing protein 1</fullName>
    </alternativeName>
</protein>
<dbReference type="AlphaFoldDB" id="A0A015N9P1"/>
<dbReference type="GO" id="GO:0008479">
    <property type="term" value="F:tRNA-guanosine(34) queuine transglycosylase activity"/>
    <property type="evidence" value="ECO:0007669"/>
    <property type="project" value="UniProtKB-UniRule"/>
</dbReference>
<dbReference type="HAMAP" id="MF_03043">
    <property type="entry name" value="QTRT2"/>
    <property type="match status" value="1"/>
</dbReference>
<dbReference type="Proteomes" id="UP000022910">
    <property type="component" value="Unassembled WGS sequence"/>
</dbReference>
<keyword evidence="8" id="KW-1185">Reference proteome</keyword>
<evidence type="ECO:0000256" key="1">
    <source>
        <dbReference type="ARBA" id="ARBA00022490"/>
    </source>
</evidence>
<dbReference type="SUPFAM" id="SSF51713">
    <property type="entry name" value="tRNA-guanine transglycosylase"/>
    <property type="match status" value="1"/>
</dbReference>
<dbReference type="OrthoDB" id="27601at2759"/>
<reference evidence="7 8" key="1">
    <citation type="submission" date="2014-02" db="EMBL/GenBank/DDBJ databases">
        <title>Single nucleus genome sequencing reveals high similarity among nuclei of an endomycorrhizal fungus.</title>
        <authorList>
            <person name="Lin K."/>
            <person name="Geurts R."/>
            <person name="Zhang Z."/>
            <person name="Limpens E."/>
            <person name="Saunders D.G."/>
            <person name="Mu D."/>
            <person name="Pang E."/>
            <person name="Cao H."/>
            <person name="Cha H."/>
            <person name="Lin T."/>
            <person name="Zhou Q."/>
            <person name="Shang Y."/>
            <person name="Li Y."/>
            <person name="Ivanov S."/>
            <person name="Sharma T."/>
            <person name="Velzen R.V."/>
            <person name="Ruijter N.D."/>
            <person name="Aanen D.K."/>
            <person name="Win J."/>
            <person name="Kamoun S."/>
            <person name="Bisseling T."/>
            <person name="Huang S."/>
        </authorList>
    </citation>
    <scope>NUCLEOTIDE SEQUENCE [LARGE SCALE GENOMIC DNA]</scope>
    <source>
        <strain evidence="8">DAOM197198w</strain>
    </source>
</reference>
<dbReference type="Gene3D" id="3.20.20.105">
    <property type="entry name" value="Queuine tRNA-ribosyltransferase-like"/>
    <property type="match status" value="1"/>
</dbReference>
<feature type="binding site" evidence="5">
    <location>
        <position position="323"/>
    </location>
    <ligand>
        <name>Zn(2+)</name>
        <dbReference type="ChEBI" id="CHEBI:29105"/>
    </ligand>
</feature>
<feature type="binding site" evidence="5">
    <location>
        <position position="320"/>
    </location>
    <ligand>
        <name>Zn(2+)</name>
        <dbReference type="ChEBI" id="CHEBI:29105"/>
    </ligand>
</feature>
<comment type="subunit">
    <text evidence="5">Heterodimer of a catalytic subunit and an accessory subunit.</text>
</comment>
<dbReference type="PANTHER" id="PTHR46064:SF1">
    <property type="entry name" value="QUEUINE TRNA-RIBOSYLTRANSFERASE ACCESSORY SUBUNIT 2"/>
    <property type="match status" value="1"/>
</dbReference>
<accession>A0A015N9P1</accession>
<dbReference type="GO" id="GO:0005737">
    <property type="term" value="C:cytoplasm"/>
    <property type="evidence" value="ECO:0007669"/>
    <property type="project" value="UniProtKB-SubCell"/>
</dbReference>
<feature type="binding site" evidence="5">
    <location>
        <position position="318"/>
    </location>
    <ligand>
        <name>Zn(2+)</name>
        <dbReference type="ChEBI" id="CHEBI:29105"/>
    </ligand>
</feature>
<sequence length="404" mass="45916">MSLRFNLLKTSEKSLRLGKLISIKNEQKIILDTPNCLAYTGRGCVPHLTPDNLHNIPLVEAVNVTLEHFIDVQPPPSTQFPDGIHKFLNFEEYLVFIDVRDSGNLKPVSNNTDKYVSVYTCHGVRQVMSDSYIEYMNIYKPDVFASLADKITDEVPSLKRIKKSVDRTLKWLDDALNNVKVGIHVFGVLTGHNNREERIRSAQETAKRNVSGFVLNGNFLGNTSRERINVLKSSLDNLPSNKPRLTYGLGAPEDILLGVSEGIDLFDTHYAVKMTDAGHAFTFSLDVKNDLDSSKNQKTINLWNTNFCDDTQPLLVGCQCYSCQNHTRAYIHHLLNTHEMLASVLLMSHNLFHYTIFFKNIRESISQGTFFSKAEQFFKIYGDGFKQEKQEKEMIDSSTIILKN</sequence>
<name>A0A015N9P1_RHIIW</name>
<evidence type="ECO:0000256" key="2">
    <source>
        <dbReference type="ARBA" id="ARBA00022694"/>
    </source>
</evidence>
<dbReference type="EMBL" id="JEMT01012344">
    <property type="protein sequence ID" value="EXX75918.1"/>
    <property type="molecule type" value="Genomic_DNA"/>
</dbReference>
<feature type="domain" description="tRNA-guanine(15) transglycosylase-like" evidence="6">
    <location>
        <begin position="16"/>
        <end position="381"/>
    </location>
</feature>
<dbReference type="Pfam" id="PF01702">
    <property type="entry name" value="TGT"/>
    <property type="match status" value="1"/>
</dbReference>
<keyword evidence="2 5" id="KW-0819">tRNA processing</keyword>